<protein>
    <submittedName>
        <fullName evidence="1">Uncharacterized protein</fullName>
    </submittedName>
</protein>
<accession>A0A9P1KBF1</accession>
<reference evidence="1 2" key="1">
    <citation type="submission" date="2014-02" db="EMBL/GenBank/DDBJ databases">
        <authorList>
            <person name="Genoscope - CEA"/>
        </authorList>
    </citation>
    <scope>NUCLEOTIDE SEQUENCE [LARGE SCALE GENOMIC DNA]</scope>
    <source>
        <strain evidence="1 2">PCC 8005</strain>
    </source>
</reference>
<proteinExistence type="predicted"/>
<organism evidence="1 2">
    <name type="scientific">Limnospira indica PCC 8005</name>
    <dbReference type="NCBI Taxonomy" id="376219"/>
    <lineage>
        <taxon>Bacteria</taxon>
        <taxon>Bacillati</taxon>
        <taxon>Cyanobacteriota</taxon>
        <taxon>Cyanophyceae</taxon>
        <taxon>Oscillatoriophycideae</taxon>
        <taxon>Oscillatoriales</taxon>
        <taxon>Sirenicapillariaceae</taxon>
        <taxon>Limnospira</taxon>
    </lineage>
</organism>
<gene>
    <name evidence="1" type="ORF">ARTHRO_10597</name>
</gene>
<evidence type="ECO:0000313" key="1">
    <source>
        <dbReference type="EMBL" id="CDM92924.1"/>
    </source>
</evidence>
<dbReference type="Proteomes" id="UP000032946">
    <property type="component" value="Chromosome"/>
</dbReference>
<sequence>MLGGLGHLYQRTAREDQGNRNALSQGKEALIVILDSMTGRCQNKLVIL</sequence>
<dbReference type="AlphaFoldDB" id="A0A9P1KBF1"/>
<name>A0A9P1KBF1_9CYAN</name>
<evidence type="ECO:0000313" key="2">
    <source>
        <dbReference type="Proteomes" id="UP000032946"/>
    </source>
</evidence>
<dbReference type="EMBL" id="FO818640">
    <property type="protein sequence ID" value="CDM92924.1"/>
    <property type="molecule type" value="Genomic_DNA"/>
</dbReference>
<keyword evidence="2" id="KW-1185">Reference proteome</keyword>